<gene>
    <name evidence="1" type="ORF">COV34_03005</name>
</gene>
<evidence type="ECO:0000313" key="2">
    <source>
        <dbReference type="Proteomes" id="UP000231333"/>
    </source>
</evidence>
<dbReference type="Gene3D" id="3.30.2310.20">
    <property type="entry name" value="RelE-like"/>
    <property type="match status" value="1"/>
</dbReference>
<sequence>MEISFSNKKLQKLCEDHNKLKAKYGALQARRIIRRINELQAAANLHDISQLPQARLHSLTGDRKGQFAVDILHPYRIILLPLDGDTADLRTIQVVEIVSIIDYH</sequence>
<comment type="caution">
    <text evidence="1">The sequence shown here is derived from an EMBL/GenBank/DDBJ whole genome shotgun (WGS) entry which is preliminary data.</text>
</comment>
<dbReference type="Proteomes" id="UP000231333">
    <property type="component" value="Unassembled WGS sequence"/>
</dbReference>
<dbReference type="InterPro" id="IPR035093">
    <property type="entry name" value="RelE/ParE_toxin_dom_sf"/>
</dbReference>
<dbReference type="EMBL" id="PCXL01000015">
    <property type="protein sequence ID" value="PIR37737.1"/>
    <property type="molecule type" value="Genomic_DNA"/>
</dbReference>
<reference evidence="1 2" key="1">
    <citation type="submission" date="2017-09" db="EMBL/GenBank/DDBJ databases">
        <title>Depth-based differentiation of microbial function through sediment-hosted aquifers and enrichment of novel symbionts in the deep terrestrial subsurface.</title>
        <authorList>
            <person name="Probst A.J."/>
            <person name="Ladd B."/>
            <person name="Jarett J.K."/>
            <person name="Geller-Mcgrath D.E."/>
            <person name="Sieber C.M."/>
            <person name="Emerson J.B."/>
            <person name="Anantharaman K."/>
            <person name="Thomas B.C."/>
            <person name="Malmstrom R."/>
            <person name="Stieglmeier M."/>
            <person name="Klingl A."/>
            <person name="Woyke T."/>
            <person name="Ryan C.M."/>
            <person name="Banfield J.F."/>
        </authorList>
    </citation>
    <scope>NUCLEOTIDE SEQUENCE [LARGE SCALE GENOMIC DNA]</scope>
    <source>
        <strain evidence="1">CG10_big_fil_rev_8_21_14_0_10_42_12</strain>
    </source>
</reference>
<evidence type="ECO:0000313" key="1">
    <source>
        <dbReference type="EMBL" id="PIR37737.1"/>
    </source>
</evidence>
<accession>A0A2H0QTY4</accession>
<name>A0A2H0QTY4_9BACT</name>
<protein>
    <recommendedName>
        <fullName evidence="3">Plasmid maintenance system killer protein</fullName>
    </recommendedName>
</protein>
<dbReference type="SUPFAM" id="SSF143011">
    <property type="entry name" value="RelE-like"/>
    <property type="match status" value="1"/>
</dbReference>
<proteinExistence type="predicted"/>
<dbReference type="AlphaFoldDB" id="A0A2H0QTY4"/>
<organism evidence="1 2">
    <name type="scientific">Candidatus Zambryskibacteria bacterium CG10_big_fil_rev_8_21_14_0_10_42_12</name>
    <dbReference type="NCBI Taxonomy" id="1975115"/>
    <lineage>
        <taxon>Bacteria</taxon>
        <taxon>Candidatus Zambryskiibacteriota</taxon>
    </lineage>
</organism>
<evidence type="ECO:0008006" key="3">
    <source>
        <dbReference type="Google" id="ProtNLM"/>
    </source>
</evidence>